<dbReference type="CDD" id="cd06428">
    <property type="entry name" value="M1P_guanylylT_A_like_N"/>
    <property type="match status" value="1"/>
</dbReference>
<accession>A0A1E3PLB1</accession>
<proteinExistence type="inferred from homology"/>
<evidence type="ECO:0000256" key="5">
    <source>
        <dbReference type="ARBA" id="ARBA00047343"/>
    </source>
</evidence>
<evidence type="ECO:0000256" key="1">
    <source>
        <dbReference type="ARBA" id="ARBA00004823"/>
    </source>
</evidence>
<dbReference type="Pfam" id="PF25087">
    <property type="entry name" value="GMPPB_C"/>
    <property type="match status" value="1"/>
</dbReference>
<dbReference type="Pfam" id="PF00483">
    <property type="entry name" value="NTP_transferase"/>
    <property type="match status" value="1"/>
</dbReference>
<protein>
    <recommendedName>
        <fullName evidence="3">mannose-1-phosphate guanylyltransferase</fullName>
        <ecNumber evidence="3">2.7.7.13</ecNumber>
    </recommendedName>
</protein>
<dbReference type="PROSITE" id="PS00101">
    <property type="entry name" value="HEXAPEP_TRANSFERASES"/>
    <property type="match status" value="1"/>
</dbReference>
<evidence type="ECO:0000256" key="4">
    <source>
        <dbReference type="ARBA" id="ARBA00022679"/>
    </source>
</evidence>
<evidence type="ECO:0000259" key="7">
    <source>
        <dbReference type="Pfam" id="PF25087"/>
    </source>
</evidence>
<dbReference type="STRING" id="857566.A0A1E3PLB1"/>
<dbReference type="Proteomes" id="UP000095009">
    <property type="component" value="Unassembled WGS sequence"/>
</dbReference>
<evidence type="ECO:0000256" key="2">
    <source>
        <dbReference type="ARBA" id="ARBA00007274"/>
    </source>
</evidence>
<dbReference type="InterPro" id="IPR018357">
    <property type="entry name" value="Hexapep_transf_CS"/>
</dbReference>
<dbReference type="OrthoDB" id="285674at2759"/>
<evidence type="ECO:0000313" key="9">
    <source>
        <dbReference type="Proteomes" id="UP000095009"/>
    </source>
</evidence>
<organism evidence="8 9">
    <name type="scientific">Nadsonia fulvescens var. elongata DSM 6958</name>
    <dbReference type="NCBI Taxonomy" id="857566"/>
    <lineage>
        <taxon>Eukaryota</taxon>
        <taxon>Fungi</taxon>
        <taxon>Dikarya</taxon>
        <taxon>Ascomycota</taxon>
        <taxon>Saccharomycotina</taxon>
        <taxon>Dipodascomycetes</taxon>
        <taxon>Dipodascales</taxon>
        <taxon>Dipodascales incertae sedis</taxon>
        <taxon>Nadsonia</taxon>
    </lineage>
</organism>
<dbReference type="InterPro" id="IPR011004">
    <property type="entry name" value="Trimer_LpxA-like_sf"/>
</dbReference>
<dbReference type="InterPro" id="IPR005835">
    <property type="entry name" value="NTP_transferase_dom"/>
</dbReference>
<dbReference type="InterPro" id="IPR056729">
    <property type="entry name" value="GMPPB_C"/>
</dbReference>
<keyword evidence="4 8" id="KW-0808">Transferase</keyword>
<evidence type="ECO:0000259" key="6">
    <source>
        <dbReference type="Pfam" id="PF00483"/>
    </source>
</evidence>
<dbReference type="Gene3D" id="3.90.550.10">
    <property type="entry name" value="Spore Coat Polysaccharide Biosynthesis Protein SpsA, Chain A"/>
    <property type="match status" value="1"/>
</dbReference>
<dbReference type="EMBL" id="KV454408">
    <property type="protein sequence ID" value="ODQ66223.1"/>
    <property type="molecule type" value="Genomic_DNA"/>
</dbReference>
<dbReference type="PANTHER" id="PTHR22572">
    <property type="entry name" value="SUGAR-1-PHOSPHATE GUANYL TRANSFERASE"/>
    <property type="match status" value="1"/>
</dbReference>
<dbReference type="AlphaFoldDB" id="A0A1E3PLB1"/>
<comment type="pathway">
    <text evidence="1">Nucleotide-sugar biosynthesis; GDP-alpha-D-mannose biosynthesis; GDP-alpha-D-mannose from alpha-D-mannose 1-phosphate (GTP route): step 1/1.</text>
</comment>
<feature type="domain" description="Mannose-1-phosphate guanyltransferase C-terminal" evidence="7">
    <location>
        <begin position="285"/>
        <end position="424"/>
    </location>
</feature>
<comment type="similarity">
    <text evidence="2">Belongs to the transferase hexapeptide repeat family.</text>
</comment>
<dbReference type="SUPFAM" id="SSF51161">
    <property type="entry name" value="Trimeric LpxA-like enzymes"/>
    <property type="match status" value="1"/>
</dbReference>
<sequence length="426" mass="45687">MAKKALILVGGGTRGTRFRPLSLESPKVLFPVAGKPIVSHAIDAAATLPSVQEIVLVGFHPASTFNELIAQTKRQYPNIVIKYLQEYKPLGTAGGLYHFRDEILSGDPEAFFVIHADVCSSFPLEEIETFYKNVEADAVILATNVPKQTVVGNFGSIVVADDGSGKVVHYVEKPESALSTLVNAGVYLFNKSIFDTIAEAKKERSDQVSSGVSFDTDPDFLSLERDILSKLPHLSNTKFYAYVSKDFWRQIKTAGSALPANSLYLQKLDQSDSKSPGLLPRSSNIIPPVYADETAIIDPTAKLGPNVSIGKHVTIGKGARVRDSVILNGTEIKHDAVILNTIISDDCKIGSWARIEGSSDSTAASTSAASTGYMVGITDGVSVGSSSTGVSILASNVLVGDEVHIKNSVILNWKEIKSDVCNEVIM</sequence>
<gene>
    <name evidence="8" type="ORF">NADFUDRAFT_82116</name>
</gene>
<evidence type="ECO:0000256" key="3">
    <source>
        <dbReference type="ARBA" id="ARBA00012387"/>
    </source>
</evidence>
<feature type="domain" description="Nucleotidyl transferase" evidence="6">
    <location>
        <begin position="4"/>
        <end position="205"/>
    </location>
</feature>
<reference evidence="8 9" key="1">
    <citation type="journal article" date="2016" name="Proc. Natl. Acad. Sci. U.S.A.">
        <title>Comparative genomics of biotechnologically important yeasts.</title>
        <authorList>
            <person name="Riley R."/>
            <person name="Haridas S."/>
            <person name="Wolfe K.H."/>
            <person name="Lopes M.R."/>
            <person name="Hittinger C.T."/>
            <person name="Goeker M."/>
            <person name="Salamov A.A."/>
            <person name="Wisecaver J.H."/>
            <person name="Long T.M."/>
            <person name="Calvey C.H."/>
            <person name="Aerts A.L."/>
            <person name="Barry K.W."/>
            <person name="Choi C."/>
            <person name="Clum A."/>
            <person name="Coughlan A.Y."/>
            <person name="Deshpande S."/>
            <person name="Douglass A.P."/>
            <person name="Hanson S.J."/>
            <person name="Klenk H.-P."/>
            <person name="LaButti K.M."/>
            <person name="Lapidus A."/>
            <person name="Lindquist E.A."/>
            <person name="Lipzen A.M."/>
            <person name="Meier-Kolthoff J.P."/>
            <person name="Ohm R.A."/>
            <person name="Otillar R.P."/>
            <person name="Pangilinan J.L."/>
            <person name="Peng Y."/>
            <person name="Rokas A."/>
            <person name="Rosa C.A."/>
            <person name="Scheuner C."/>
            <person name="Sibirny A.A."/>
            <person name="Slot J.C."/>
            <person name="Stielow J.B."/>
            <person name="Sun H."/>
            <person name="Kurtzman C.P."/>
            <person name="Blackwell M."/>
            <person name="Grigoriev I.V."/>
            <person name="Jeffries T.W."/>
        </authorList>
    </citation>
    <scope>NUCLEOTIDE SEQUENCE [LARGE SCALE GENOMIC DNA]</scope>
    <source>
        <strain evidence="8 9">DSM 6958</strain>
    </source>
</reference>
<dbReference type="InterPro" id="IPR029044">
    <property type="entry name" value="Nucleotide-diphossugar_trans"/>
</dbReference>
<comment type="catalytic activity">
    <reaction evidence="5">
        <text>alpha-D-mannose 1-phosphate + GTP + H(+) = GDP-alpha-D-mannose + diphosphate</text>
        <dbReference type="Rhea" id="RHEA:15229"/>
        <dbReference type="ChEBI" id="CHEBI:15378"/>
        <dbReference type="ChEBI" id="CHEBI:33019"/>
        <dbReference type="ChEBI" id="CHEBI:37565"/>
        <dbReference type="ChEBI" id="CHEBI:57527"/>
        <dbReference type="ChEBI" id="CHEBI:58409"/>
        <dbReference type="EC" id="2.7.7.13"/>
    </reaction>
</comment>
<evidence type="ECO:0000313" key="8">
    <source>
        <dbReference type="EMBL" id="ODQ66223.1"/>
    </source>
</evidence>
<dbReference type="GO" id="GO:0004475">
    <property type="term" value="F:mannose-1-phosphate guanylyltransferase (GTP) activity"/>
    <property type="evidence" value="ECO:0007669"/>
    <property type="project" value="UniProtKB-EC"/>
</dbReference>
<dbReference type="InterPro" id="IPR050486">
    <property type="entry name" value="Mannose-1P_guanyltransferase"/>
</dbReference>
<dbReference type="SUPFAM" id="SSF53448">
    <property type="entry name" value="Nucleotide-diphospho-sugar transferases"/>
    <property type="match status" value="1"/>
</dbReference>
<name>A0A1E3PLB1_9ASCO</name>
<dbReference type="EC" id="2.7.7.13" evidence="3"/>
<keyword evidence="9" id="KW-1185">Reference proteome</keyword>
<dbReference type="Gene3D" id="2.160.10.10">
    <property type="entry name" value="Hexapeptide repeat proteins"/>
    <property type="match status" value="1"/>
</dbReference>